<feature type="transmembrane region" description="Helical" evidence="7">
    <location>
        <begin position="155"/>
        <end position="178"/>
    </location>
</feature>
<keyword evidence="3" id="KW-1003">Cell membrane</keyword>
<comment type="subcellular location">
    <subcellularLocation>
        <location evidence="1">Cell membrane</location>
        <topology evidence="1">Multi-pass membrane protein</topology>
    </subcellularLocation>
</comment>
<dbReference type="PANTHER" id="PTHR30250:SF10">
    <property type="entry name" value="LIPOPOLYSACCHARIDE BIOSYNTHESIS PROTEIN WZXC"/>
    <property type="match status" value="1"/>
</dbReference>
<proteinExistence type="inferred from homology"/>
<dbReference type="EMBL" id="JAPDOB010000001">
    <property type="protein sequence ID" value="MCW3797128.1"/>
    <property type="molecule type" value="Genomic_DNA"/>
</dbReference>
<feature type="transmembrane region" description="Helical" evidence="7">
    <location>
        <begin position="452"/>
        <end position="476"/>
    </location>
</feature>
<organism evidence="8 9">
    <name type="scientific">Sphingomonas arvum</name>
    <dbReference type="NCBI Taxonomy" id="2992113"/>
    <lineage>
        <taxon>Bacteria</taxon>
        <taxon>Pseudomonadati</taxon>
        <taxon>Pseudomonadota</taxon>
        <taxon>Alphaproteobacteria</taxon>
        <taxon>Sphingomonadales</taxon>
        <taxon>Sphingomonadaceae</taxon>
        <taxon>Sphingomonas</taxon>
    </lineage>
</organism>
<feature type="transmembrane region" description="Helical" evidence="7">
    <location>
        <begin position="338"/>
        <end position="361"/>
    </location>
</feature>
<dbReference type="PANTHER" id="PTHR30250">
    <property type="entry name" value="PST FAMILY PREDICTED COLANIC ACID TRANSPORTER"/>
    <property type="match status" value="1"/>
</dbReference>
<feature type="transmembrane region" description="Helical" evidence="7">
    <location>
        <begin position="21"/>
        <end position="49"/>
    </location>
</feature>
<evidence type="ECO:0000256" key="6">
    <source>
        <dbReference type="ARBA" id="ARBA00023136"/>
    </source>
</evidence>
<evidence type="ECO:0000256" key="5">
    <source>
        <dbReference type="ARBA" id="ARBA00022989"/>
    </source>
</evidence>
<feature type="transmembrane region" description="Helical" evidence="7">
    <location>
        <begin position="297"/>
        <end position="318"/>
    </location>
</feature>
<reference evidence="8 9" key="1">
    <citation type="submission" date="2022-10" db="EMBL/GenBank/DDBJ databases">
        <title>Sphingomonas sp.</title>
        <authorList>
            <person name="Jin C."/>
        </authorList>
    </citation>
    <scope>NUCLEOTIDE SEQUENCE [LARGE SCALE GENOMIC DNA]</scope>
    <source>
        <strain evidence="8 9">BN140010</strain>
    </source>
</reference>
<feature type="transmembrane region" description="Helical" evidence="7">
    <location>
        <begin position="93"/>
        <end position="119"/>
    </location>
</feature>
<dbReference type="InterPro" id="IPR050833">
    <property type="entry name" value="Poly_Biosynth_Transport"/>
</dbReference>
<keyword evidence="9" id="KW-1185">Reference proteome</keyword>
<comment type="caution">
    <text evidence="8">The sequence shown here is derived from an EMBL/GenBank/DDBJ whole genome shotgun (WGS) entry which is preliminary data.</text>
</comment>
<evidence type="ECO:0000313" key="8">
    <source>
        <dbReference type="EMBL" id="MCW3797128.1"/>
    </source>
</evidence>
<dbReference type="RefSeq" id="WP_264881242.1">
    <property type="nucleotide sequence ID" value="NZ_JAPDOB010000001.1"/>
</dbReference>
<evidence type="ECO:0000256" key="4">
    <source>
        <dbReference type="ARBA" id="ARBA00022692"/>
    </source>
</evidence>
<comment type="similarity">
    <text evidence="2">Belongs to the polysaccharide synthase family.</text>
</comment>
<feature type="transmembrane region" description="Helical" evidence="7">
    <location>
        <begin position="125"/>
        <end position="143"/>
    </location>
</feature>
<evidence type="ECO:0000256" key="7">
    <source>
        <dbReference type="SAM" id="Phobius"/>
    </source>
</evidence>
<gene>
    <name evidence="8" type="ORF">OMW55_04815</name>
</gene>
<dbReference type="Pfam" id="PF13440">
    <property type="entry name" value="Polysacc_synt_3"/>
    <property type="match status" value="1"/>
</dbReference>
<dbReference type="Proteomes" id="UP001526246">
    <property type="component" value="Unassembled WGS sequence"/>
</dbReference>
<dbReference type="CDD" id="cd13127">
    <property type="entry name" value="MATE_tuaB_like"/>
    <property type="match status" value="1"/>
</dbReference>
<keyword evidence="5 7" id="KW-1133">Transmembrane helix</keyword>
<name>A0ABT3JDI6_9SPHN</name>
<evidence type="ECO:0000256" key="2">
    <source>
        <dbReference type="ARBA" id="ARBA00007430"/>
    </source>
</evidence>
<feature type="transmembrane region" description="Helical" evidence="7">
    <location>
        <begin position="55"/>
        <end position="81"/>
    </location>
</feature>
<keyword evidence="4 7" id="KW-0812">Transmembrane</keyword>
<protein>
    <submittedName>
        <fullName evidence="8">Lipopolysaccharide biosynthesis protein</fullName>
    </submittedName>
</protein>
<evidence type="ECO:0000313" key="9">
    <source>
        <dbReference type="Proteomes" id="UP001526246"/>
    </source>
</evidence>
<evidence type="ECO:0000256" key="3">
    <source>
        <dbReference type="ARBA" id="ARBA00022475"/>
    </source>
</evidence>
<accession>A0ABT3JDI6</accession>
<feature type="transmembrane region" description="Helical" evidence="7">
    <location>
        <begin position="184"/>
        <end position="204"/>
    </location>
</feature>
<keyword evidence="6 7" id="KW-0472">Membrane</keyword>
<feature type="transmembrane region" description="Helical" evidence="7">
    <location>
        <begin position="425"/>
        <end position="446"/>
    </location>
</feature>
<sequence>MDGSAEMSDPAPAPAGYRKKAVSGAIVTAAAAGSRAVLHVISIVVLARLLTPDDFGVMGMVFPIIAFATIFQEAGLSLATLQRERISDEELSTVFWLNAAIGGGLCLLLVVAAPLVAAFYEEPRVALPTAASGLLILFGALAAQHMTLLNRQLHFGQLALIDGLSLLLGTVLAIGAAAIWHTYWAIYLLSFGPAFGGFVLSWLFSGWRPGKRAPLAQVADVIRFGAHFTVGSVATYFGRNLDKVLIGRVWGTTPLGFYDRASKVVLMPILFVHNPLLRLVVPMLSQNRGDPERYRRMFLLAFQFSLLLTVPGIALLAGAAREAVALVMGPQWVGGARIFAWLAVACLGQLATGPLTMLFVSQDRPRDAMVSSVATSIYSSVAFVIGLPWGAVGVAMAYAVSELIRTPVMLWYATRVGPVRFGDMGRALVPFLAGVPLCLAVVTLLVRQLDHSIGLFAFVAVAGIAAYAVVLPCLLLNRAGREVLAEIGTLARSLTSRLAPAA</sequence>
<evidence type="ECO:0000256" key="1">
    <source>
        <dbReference type="ARBA" id="ARBA00004651"/>
    </source>
</evidence>